<keyword evidence="1" id="KW-0812">Transmembrane</keyword>
<dbReference type="EMBL" id="BNDS01000025">
    <property type="protein sequence ID" value="GHI00616.1"/>
    <property type="molecule type" value="Genomic_DNA"/>
</dbReference>
<evidence type="ECO:0000256" key="1">
    <source>
        <dbReference type="SAM" id="Phobius"/>
    </source>
</evidence>
<name>A0ABQ3NAI7_9BACI</name>
<proteinExistence type="predicted"/>
<accession>A0ABQ3NAI7</accession>
<gene>
    <name evidence="3" type="ORF">AM1BK_41580</name>
</gene>
<keyword evidence="1" id="KW-1133">Transmembrane helix</keyword>
<feature type="transmembrane region" description="Helical" evidence="1">
    <location>
        <begin position="62"/>
        <end position="84"/>
    </location>
</feature>
<feature type="signal peptide" evidence="2">
    <location>
        <begin position="1"/>
        <end position="22"/>
    </location>
</feature>
<organism evidence="3 4">
    <name type="scientific">Neobacillus kokaensis</name>
    <dbReference type="NCBI Taxonomy" id="2759023"/>
    <lineage>
        <taxon>Bacteria</taxon>
        <taxon>Bacillati</taxon>
        <taxon>Bacillota</taxon>
        <taxon>Bacilli</taxon>
        <taxon>Bacillales</taxon>
        <taxon>Bacillaceae</taxon>
        <taxon>Neobacillus</taxon>
    </lineage>
</organism>
<feature type="chain" id="PRO_5047438862" evidence="2">
    <location>
        <begin position="23"/>
        <end position="108"/>
    </location>
</feature>
<evidence type="ECO:0000313" key="4">
    <source>
        <dbReference type="Proteomes" id="UP000637074"/>
    </source>
</evidence>
<reference evidence="3 4" key="1">
    <citation type="journal article" date="2022" name="Int. J. Syst. Evol. Microbiol.">
        <title>Neobacillus kokaensis sp. nov., isolated from soil.</title>
        <authorList>
            <person name="Yuki K."/>
            <person name="Matsubara H."/>
            <person name="Yamaguchi S."/>
        </authorList>
    </citation>
    <scope>NUCLEOTIDE SEQUENCE [LARGE SCALE GENOMIC DNA]</scope>
    <source>
        <strain evidence="3 4">LOB 377</strain>
    </source>
</reference>
<keyword evidence="1" id="KW-0472">Membrane</keyword>
<keyword evidence="4" id="KW-1185">Reference proteome</keyword>
<comment type="caution">
    <text evidence="3">The sequence shown here is derived from an EMBL/GenBank/DDBJ whole genome shotgun (WGS) entry which is preliminary data.</text>
</comment>
<dbReference type="Proteomes" id="UP000637074">
    <property type="component" value="Unassembled WGS sequence"/>
</dbReference>
<sequence length="108" mass="12237">MKVSKSLAISLLLTFLTFSIFHGPKTPPTNHTEGKASIFFGEWKVKAQWDDEKKQPINMPDLFVLFFILSTIGITVTHFTASLIRNTSFLIPIFHQSNYLILAPKLLS</sequence>
<protein>
    <submittedName>
        <fullName evidence="3">Uncharacterized protein</fullName>
    </submittedName>
</protein>
<evidence type="ECO:0000313" key="3">
    <source>
        <dbReference type="EMBL" id="GHI00616.1"/>
    </source>
</evidence>
<evidence type="ECO:0000256" key="2">
    <source>
        <dbReference type="SAM" id="SignalP"/>
    </source>
</evidence>
<keyword evidence="2" id="KW-0732">Signal</keyword>